<name>A0A3N4IKX1_ASCIM</name>
<dbReference type="AlphaFoldDB" id="A0A3N4IKX1"/>
<feature type="compositionally biased region" description="Acidic residues" evidence="1">
    <location>
        <begin position="149"/>
        <end position="160"/>
    </location>
</feature>
<gene>
    <name evidence="2" type="ORF">BJ508DRAFT_322790</name>
</gene>
<reference evidence="2 3" key="1">
    <citation type="journal article" date="2018" name="Nat. Ecol. Evol.">
        <title>Pezizomycetes genomes reveal the molecular basis of ectomycorrhizal truffle lifestyle.</title>
        <authorList>
            <person name="Murat C."/>
            <person name="Payen T."/>
            <person name="Noel B."/>
            <person name="Kuo A."/>
            <person name="Morin E."/>
            <person name="Chen J."/>
            <person name="Kohler A."/>
            <person name="Krizsan K."/>
            <person name="Balestrini R."/>
            <person name="Da Silva C."/>
            <person name="Montanini B."/>
            <person name="Hainaut M."/>
            <person name="Levati E."/>
            <person name="Barry K.W."/>
            <person name="Belfiori B."/>
            <person name="Cichocki N."/>
            <person name="Clum A."/>
            <person name="Dockter R.B."/>
            <person name="Fauchery L."/>
            <person name="Guy J."/>
            <person name="Iotti M."/>
            <person name="Le Tacon F."/>
            <person name="Lindquist E.A."/>
            <person name="Lipzen A."/>
            <person name="Malagnac F."/>
            <person name="Mello A."/>
            <person name="Molinier V."/>
            <person name="Miyauchi S."/>
            <person name="Poulain J."/>
            <person name="Riccioni C."/>
            <person name="Rubini A."/>
            <person name="Sitrit Y."/>
            <person name="Splivallo R."/>
            <person name="Traeger S."/>
            <person name="Wang M."/>
            <person name="Zifcakova L."/>
            <person name="Wipf D."/>
            <person name="Zambonelli A."/>
            <person name="Paolocci F."/>
            <person name="Nowrousian M."/>
            <person name="Ottonello S."/>
            <person name="Baldrian P."/>
            <person name="Spatafora J.W."/>
            <person name="Henrissat B."/>
            <person name="Nagy L.G."/>
            <person name="Aury J.M."/>
            <person name="Wincker P."/>
            <person name="Grigoriev I.V."/>
            <person name="Bonfante P."/>
            <person name="Martin F.M."/>
        </authorList>
    </citation>
    <scope>NUCLEOTIDE SEQUENCE [LARGE SCALE GENOMIC DNA]</scope>
    <source>
        <strain evidence="2 3">RN42</strain>
    </source>
</reference>
<protein>
    <submittedName>
        <fullName evidence="2">Uncharacterized protein</fullName>
    </submittedName>
</protein>
<dbReference type="Proteomes" id="UP000275078">
    <property type="component" value="Unassembled WGS sequence"/>
</dbReference>
<evidence type="ECO:0000313" key="3">
    <source>
        <dbReference type="Proteomes" id="UP000275078"/>
    </source>
</evidence>
<proteinExistence type="predicted"/>
<dbReference type="EMBL" id="ML119654">
    <property type="protein sequence ID" value="RPA85348.1"/>
    <property type="molecule type" value="Genomic_DNA"/>
</dbReference>
<evidence type="ECO:0000256" key="1">
    <source>
        <dbReference type="SAM" id="MobiDB-lite"/>
    </source>
</evidence>
<evidence type="ECO:0000313" key="2">
    <source>
        <dbReference type="EMBL" id="RPA85348.1"/>
    </source>
</evidence>
<feature type="compositionally biased region" description="Low complexity" evidence="1">
    <location>
        <begin position="122"/>
        <end position="148"/>
    </location>
</feature>
<organism evidence="2 3">
    <name type="scientific">Ascobolus immersus RN42</name>
    <dbReference type="NCBI Taxonomy" id="1160509"/>
    <lineage>
        <taxon>Eukaryota</taxon>
        <taxon>Fungi</taxon>
        <taxon>Dikarya</taxon>
        <taxon>Ascomycota</taxon>
        <taxon>Pezizomycotina</taxon>
        <taxon>Pezizomycetes</taxon>
        <taxon>Pezizales</taxon>
        <taxon>Ascobolaceae</taxon>
        <taxon>Ascobolus</taxon>
    </lineage>
</organism>
<sequence length="244" mass="26816">MPTNKRRNAVNIDSDPVKTDIKQLQNPKSKKRRINAGSPSRKNTSRGRPSKESGPSFSLRKITVYDLVVGDIACLSDDFSDNSSTRGSGRFLDKDTAIREFRRRVLDDIETSDDSGPEDSSSEGSSSEDSSSLAEDLNSENSNSNPEDSSSEDTSSEGSEDSWLRTPGLSFDSEGLPRYESDPGCSSCDESSFLPDPKPSYVKKTEIEVVVIKESGKTRFAVLTQLEPFVDIEDWDGSDFVDKS</sequence>
<feature type="region of interest" description="Disordered" evidence="1">
    <location>
        <begin position="105"/>
        <end position="200"/>
    </location>
</feature>
<feature type="region of interest" description="Disordered" evidence="1">
    <location>
        <begin position="1"/>
        <end position="60"/>
    </location>
</feature>
<accession>A0A3N4IKX1</accession>
<feature type="compositionally biased region" description="Acidic residues" evidence="1">
    <location>
        <begin position="108"/>
        <end position="121"/>
    </location>
</feature>
<keyword evidence="3" id="KW-1185">Reference proteome</keyword>